<feature type="transmembrane region" description="Helical" evidence="6">
    <location>
        <begin position="320"/>
        <end position="344"/>
    </location>
</feature>
<feature type="transmembrane region" description="Helical" evidence="6">
    <location>
        <begin position="384"/>
        <end position="403"/>
    </location>
</feature>
<keyword evidence="2 6" id="KW-0812">Transmembrane</keyword>
<feature type="domain" description="Ferric oxidoreductase" evidence="7">
    <location>
        <begin position="255"/>
        <end position="365"/>
    </location>
</feature>
<evidence type="ECO:0000259" key="8">
    <source>
        <dbReference type="Pfam" id="PF13386"/>
    </source>
</evidence>
<feature type="domain" description="Urease accessory protein UreH-like transmembrane" evidence="8">
    <location>
        <begin position="9"/>
        <end position="240"/>
    </location>
</feature>
<evidence type="ECO:0000313" key="9">
    <source>
        <dbReference type="EMBL" id="RQH31837.1"/>
    </source>
</evidence>
<reference evidence="9 10" key="1">
    <citation type="journal article" date="2018" name="ACS Chem. Biol.">
        <title>Ketoreductase domain dysfunction expands chemodiversity: malyngamide biosynthesis in the cyanobacterium Okeania hirsuta.</title>
        <authorList>
            <person name="Moss N.A."/>
            <person name="Leao T."/>
            <person name="Rankin M."/>
            <person name="McCullough T.M."/>
            <person name="Qu P."/>
            <person name="Korobeynikov A."/>
            <person name="Smith J.L."/>
            <person name="Gerwick L."/>
            <person name="Gerwick W.H."/>
        </authorList>
    </citation>
    <scope>NUCLEOTIDE SEQUENCE [LARGE SCALE GENOMIC DNA]</scope>
    <source>
        <strain evidence="9 10">PAB10Feb10-1</strain>
    </source>
</reference>
<evidence type="ECO:0000313" key="10">
    <source>
        <dbReference type="Proteomes" id="UP000269154"/>
    </source>
</evidence>
<proteinExistence type="predicted"/>
<feature type="transmembrane region" description="Helical" evidence="6">
    <location>
        <begin position="74"/>
        <end position="98"/>
    </location>
</feature>
<feature type="transmembrane region" description="Helical" evidence="6">
    <location>
        <begin position="191"/>
        <end position="215"/>
    </location>
</feature>
<evidence type="ECO:0000256" key="1">
    <source>
        <dbReference type="ARBA" id="ARBA00004141"/>
    </source>
</evidence>
<feature type="transmembrane region" description="Helical" evidence="6">
    <location>
        <begin position="283"/>
        <end position="300"/>
    </location>
</feature>
<evidence type="ECO:0000256" key="6">
    <source>
        <dbReference type="SAM" id="Phobius"/>
    </source>
</evidence>
<dbReference type="PANTHER" id="PTHR42208:SF1">
    <property type="entry name" value="HEAVY METAL TRANSPORTER"/>
    <property type="match status" value="1"/>
</dbReference>
<protein>
    <submittedName>
        <fullName evidence="9">Sulfite exporter TauE/SafE family protein</fullName>
    </submittedName>
</protein>
<feature type="transmembrane region" description="Helical" evidence="6">
    <location>
        <begin position="6"/>
        <end position="29"/>
    </location>
</feature>
<comment type="caution">
    <text evidence="9">The sequence shown here is derived from an EMBL/GenBank/DDBJ whole genome shotgun (WGS) entry which is preliminary data.</text>
</comment>
<gene>
    <name evidence="9" type="ORF">D5R40_22860</name>
</gene>
<dbReference type="GO" id="GO:0016020">
    <property type="term" value="C:membrane"/>
    <property type="evidence" value="ECO:0007669"/>
    <property type="project" value="UniProtKB-SubCell"/>
</dbReference>
<evidence type="ECO:0000256" key="3">
    <source>
        <dbReference type="ARBA" id="ARBA00022989"/>
    </source>
</evidence>
<evidence type="ECO:0000256" key="4">
    <source>
        <dbReference type="ARBA" id="ARBA00023136"/>
    </source>
</evidence>
<comment type="subcellular location">
    <subcellularLocation>
        <location evidence="1">Membrane</location>
        <topology evidence="1">Multi-pass membrane protein</topology>
    </subcellularLocation>
</comment>
<name>A0A3N6P7F5_9CYAN</name>
<dbReference type="Proteomes" id="UP000269154">
    <property type="component" value="Unassembled WGS sequence"/>
</dbReference>
<accession>A0A3N6P7F5</accession>
<dbReference type="RefSeq" id="WP_124155241.1">
    <property type="nucleotide sequence ID" value="NZ_CAWOLW010000071.1"/>
</dbReference>
<feature type="region of interest" description="Disordered" evidence="5">
    <location>
        <begin position="38"/>
        <end position="57"/>
    </location>
</feature>
<dbReference type="InterPro" id="IPR013130">
    <property type="entry name" value="Fe3_Rdtase_TM_dom"/>
</dbReference>
<keyword evidence="3 6" id="KW-1133">Transmembrane helix</keyword>
<evidence type="ECO:0000256" key="5">
    <source>
        <dbReference type="SAM" id="MobiDB-lite"/>
    </source>
</evidence>
<sequence length="447" mass="49645">MLLDLLLLTTLGFLGSFGHWVGMCGPLTATFSLSTRSQNGTDVRSRSGTDVRPPTPPNKWHQFQFHTLLNLGRLCSYTLTGAGIGALGSVLVASGHLAGIDSDLRRWLAILTGLMLIWFGLAKVQPQLLPKLPIFHPLKKNNLHNRLSTVMVNLSMENKWWTPAFLGLVWGLMPCGFLYAAQIKAAETSNIWLGGATMFAFGLGTLPSMLGVGMLTSFLTADKRSQLFEMAGWVSIFTGIMVVMRNGEMVDYSGSAAILCLIIALVARPLSRFWSQPLRYRRVIGMGAFVLSVAHTGKMLDHSLNWNMQAVSFMLPLHQVGIWAGIFGLGLMLPLALTSFDGAVKYFGKWWRRIHLLSVPAFLLCGVHVVAVGSHYLGALEWSLGNQLRTIFFGMTILVVLIIRSHQFWSLFSIDKYYVPPLEQVKIQKQVLEEGRRQKAEGRRQKV</sequence>
<dbReference type="AlphaFoldDB" id="A0A3N6P7F5"/>
<organism evidence="9 10">
    <name type="scientific">Okeania hirsuta</name>
    <dbReference type="NCBI Taxonomy" id="1458930"/>
    <lineage>
        <taxon>Bacteria</taxon>
        <taxon>Bacillati</taxon>
        <taxon>Cyanobacteriota</taxon>
        <taxon>Cyanophyceae</taxon>
        <taxon>Oscillatoriophycideae</taxon>
        <taxon>Oscillatoriales</taxon>
        <taxon>Microcoleaceae</taxon>
        <taxon>Okeania</taxon>
    </lineage>
</organism>
<dbReference type="EMBL" id="RCBY01000162">
    <property type="protein sequence ID" value="RQH31837.1"/>
    <property type="molecule type" value="Genomic_DNA"/>
</dbReference>
<keyword evidence="10" id="KW-1185">Reference proteome</keyword>
<keyword evidence="4 6" id="KW-0472">Membrane</keyword>
<dbReference type="Pfam" id="PF13386">
    <property type="entry name" value="DsbD_2"/>
    <property type="match status" value="1"/>
</dbReference>
<dbReference type="OrthoDB" id="9800141at2"/>
<dbReference type="Pfam" id="PF01794">
    <property type="entry name" value="Ferric_reduct"/>
    <property type="match status" value="1"/>
</dbReference>
<feature type="transmembrane region" description="Helical" evidence="6">
    <location>
        <begin position="356"/>
        <end position="378"/>
    </location>
</feature>
<dbReference type="PANTHER" id="PTHR42208">
    <property type="entry name" value="HEAVY METAL TRANSPORTER-RELATED"/>
    <property type="match status" value="1"/>
</dbReference>
<feature type="transmembrane region" description="Helical" evidence="6">
    <location>
        <begin position="252"/>
        <end position="271"/>
    </location>
</feature>
<feature type="transmembrane region" description="Helical" evidence="6">
    <location>
        <begin position="104"/>
        <end position="122"/>
    </location>
</feature>
<evidence type="ECO:0000259" key="7">
    <source>
        <dbReference type="Pfam" id="PF01794"/>
    </source>
</evidence>
<dbReference type="InterPro" id="IPR039447">
    <property type="entry name" value="UreH-like_TM_dom"/>
</dbReference>
<feature type="transmembrane region" description="Helical" evidence="6">
    <location>
        <begin position="160"/>
        <end position="179"/>
    </location>
</feature>
<evidence type="ECO:0000256" key="2">
    <source>
        <dbReference type="ARBA" id="ARBA00022692"/>
    </source>
</evidence>